<protein>
    <submittedName>
        <fullName evidence="1">Uncharacterized protein</fullName>
    </submittedName>
</protein>
<dbReference type="Proteomes" id="UP000057737">
    <property type="component" value="Unassembled WGS sequence"/>
</dbReference>
<gene>
    <name evidence="1" type="ORF">AS156_09260</name>
</gene>
<sequence>MSCELQKAHLDKGISRFGERTDSASPFLAKLVVHSVPAEMTAGFCQLSSWTACDVSYIAVRFSPQFAVFRKTIPRFIQQ</sequence>
<comment type="caution">
    <text evidence="1">The sequence shown here is derived from an EMBL/GenBank/DDBJ whole genome shotgun (WGS) entry which is preliminary data.</text>
</comment>
<dbReference type="EMBL" id="LNCU01000081">
    <property type="protein sequence ID" value="KWV52832.1"/>
    <property type="molecule type" value="Genomic_DNA"/>
</dbReference>
<organism evidence="1 2">
    <name type="scientific">Bradyrhizobium macuxiense</name>
    <dbReference type="NCBI Taxonomy" id="1755647"/>
    <lineage>
        <taxon>Bacteria</taxon>
        <taxon>Pseudomonadati</taxon>
        <taxon>Pseudomonadota</taxon>
        <taxon>Alphaproteobacteria</taxon>
        <taxon>Hyphomicrobiales</taxon>
        <taxon>Nitrobacteraceae</taxon>
        <taxon>Bradyrhizobium</taxon>
    </lineage>
</organism>
<evidence type="ECO:0000313" key="2">
    <source>
        <dbReference type="Proteomes" id="UP000057737"/>
    </source>
</evidence>
<evidence type="ECO:0000313" key="1">
    <source>
        <dbReference type="EMBL" id="KWV52832.1"/>
    </source>
</evidence>
<dbReference type="AlphaFoldDB" id="A0A120FLV5"/>
<name>A0A120FLV5_9BRAD</name>
<accession>A0A120FLV5</accession>
<keyword evidence="2" id="KW-1185">Reference proteome</keyword>
<proteinExistence type="predicted"/>
<reference evidence="1 2" key="1">
    <citation type="submission" date="2015-11" db="EMBL/GenBank/DDBJ databases">
        <title>Draft Genome Sequence of the Strain BR 10303 (Bradyrhizobium sp.) isolated from nodules of Centrolobium paraense.</title>
        <authorList>
            <person name="Zelli J.E."/>
            <person name="Simoes-Araujo J.L."/>
            <person name="Barauna A.C."/>
            <person name="Silva K."/>
        </authorList>
    </citation>
    <scope>NUCLEOTIDE SEQUENCE [LARGE SCALE GENOMIC DNA]</scope>
    <source>
        <strain evidence="1 2">BR 10303</strain>
    </source>
</reference>